<accession>A0AAJ1JEZ5</accession>
<protein>
    <recommendedName>
        <fullName evidence="2">Teneurin-like YD-shell domain-containing protein</fullName>
    </recommendedName>
</protein>
<dbReference type="InterPro" id="IPR050708">
    <property type="entry name" value="T6SS_VgrG/RHS"/>
</dbReference>
<dbReference type="PANTHER" id="PTHR32305:SF15">
    <property type="entry name" value="PROTEIN RHSA-RELATED"/>
    <property type="match status" value="1"/>
</dbReference>
<evidence type="ECO:0000259" key="2">
    <source>
        <dbReference type="Pfam" id="PF25023"/>
    </source>
</evidence>
<evidence type="ECO:0000313" key="4">
    <source>
        <dbReference type="Proteomes" id="UP001163056"/>
    </source>
</evidence>
<comment type="caution">
    <text evidence="3">The sequence shown here is derived from an EMBL/GenBank/DDBJ whole genome shotgun (WGS) entry which is preliminary data.</text>
</comment>
<sequence>MGQLTQHLGSVQTEHFRYDEAANLFKDRQQSALHNQVHHSDQFDYQYDGFGRMVSRCEKGSTSGQHYHYDAENRIIAVDIHQGPLGYERAEYRYDILGRRIEKRLWKASAIANTITYPPVSRMKCKPLAGWGWCLPMSTVAPNRTPRCTMRTMTTVIPL</sequence>
<feature type="domain" description="Teneurin-like YD-shell" evidence="2">
    <location>
        <begin position="2"/>
        <end position="104"/>
    </location>
</feature>
<organism evidence="3 4">
    <name type="scientific">Providencia stuartii</name>
    <dbReference type="NCBI Taxonomy" id="588"/>
    <lineage>
        <taxon>Bacteria</taxon>
        <taxon>Pseudomonadati</taxon>
        <taxon>Pseudomonadota</taxon>
        <taxon>Gammaproteobacteria</taxon>
        <taxon>Enterobacterales</taxon>
        <taxon>Morganellaceae</taxon>
        <taxon>Providencia</taxon>
    </lineage>
</organism>
<dbReference type="PANTHER" id="PTHR32305">
    <property type="match status" value="1"/>
</dbReference>
<proteinExistence type="predicted"/>
<dbReference type="Pfam" id="PF25023">
    <property type="entry name" value="TEN_YD-shell"/>
    <property type="match status" value="1"/>
</dbReference>
<dbReference type="AlphaFoldDB" id="A0AAJ1JEZ5"/>
<dbReference type="Proteomes" id="UP001163056">
    <property type="component" value="Unassembled WGS sequence"/>
</dbReference>
<keyword evidence="1" id="KW-0677">Repeat</keyword>
<dbReference type="RefSeq" id="WP_193776845.1">
    <property type="nucleotide sequence ID" value="NZ_CP181870.1"/>
</dbReference>
<dbReference type="InterPro" id="IPR056823">
    <property type="entry name" value="TEN-like_YD-shell"/>
</dbReference>
<reference evidence="3 4" key="1">
    <citation type="submission" date="2023-03" db="EMBL/GenBank/DDBJ databases">
        <title>WGS of NDM-producing Providencia thailandensis from Ukrainian patients.</title>
        <authorList>
            <person name="Zabicka D."/>
            <person name="Izdebski R."/>
            <person name="Urbanowicz P."/>
            <person name="Biedrzycka M."/>
            <person name="Guzek A."/>
            <person name="Gniadkowski M."/>
        </authorList>
    </citation>
    <scope>NUCLEOTIDE SEQUENCE [LARGE SCALE GENOMIC DNA]</scope>
    <source>
        <strain evidence="3 4">8015-22</strain>
    </source>
</reference>
<name>A0AAJ1JEZ5_PROST</name>
<evidence type="ECO:0000256" key="1">
    <source>
        <dbReference type="ARBA" id="ARBA00022737"/>
    </source>
</evidence>
<evidence type="ECO:0000313" key="3">
    <source>
        <dbReference type="EMBL" id="MDE8769822.1"/>
    </source>
</evidence>
<dbReference type="EMBL" id="JAREJI010000004">
    <property type="protein sequence ID" value="MDE8769822.1"/>
    <property type="molecule type" value="Genomic_DNA"/>
</dbReference>
<dbReference type="Gene3D" id="2.180.10.10">
    <property type="entry name" value="RHS repeat-associated core"/>
    <property type="match status" value="1"/>
</dbReference>
<gene>
    <name evidence="3" type="ORF">PZS58_09835</name>
</gene>